<evidence type="ECO:0000313" key="2">
    <source>
        <dbReference type="Proteomes" id="UP000634136"/>
    </source>
</evidence>
<organism evidence="1 2">
    <name type="scientific">Senna tora</name>
    <dbReference type="NCBI Taxonomy" id="362788"/>
    <lineage>
        <taxon>Eukaryota</taxon>
        <taxon>Viridiplantae</taxon>
        <taxon>Streptophyta</taxon>
        <taxon>Embryophyta</taxon>
        <taxon>Tracheophyta</taxon>
        <taxon>Spermatophyta</taxon>
        <taxon>Magnoliopsida</taxon>
        <taxon>eudicotyledons</taxon>
        <taxon>Gunneridae</taxon>
        <taxon>Pentapetalae</taxon>
        <taxon>rosids</taxon>
        <taxon>fabids</taxon>
        <taxon>Fabales</taxon>
        <taxon>Fabaceae</taxon>
        <taxon>Caesalpinioideae</taxon>
        <taxon>Cassia clade</taxon>
        <taxon>Senna</taxon>
    </lineage>
</organism>
<protein>
    <submittedName>
        <fullName evidence="1">Uncharacterized protein</fullName>
    </submittedName>
</protein>
<gene>
    <name evidence="1" type="ORF">G2W53_021236</name>
</gene>
<dbReference type="AlphaFoldDB" id="A0A834TJ06"/>
<accession>A0A834TJ06</accession>
<evidence type="ECO:0000313" key="1">
    <source>
        <dbReference type="EMBL" id="KAF7823092.1"/>
    </source>
</evidence>
<dbReference type="EMBL" id="JAAIUW010000007">
    <property type="protein sequence ID" value="KAF7823092.1"/>
    <property type="molecule type" value="Genomic_DNA"/>
</dbReference>
<reference evidence="1" key="1">
    <citation type="submission" date="2020-09" db="EMBL/GenBank/DDBJ databases">
        <title>Genome-Enabled Discovery of Anthraquinone Biosynthesis in Senna tora.</title>
        <authorList>
            <person name="Kang S.-H."/>
            <person name="Pandey R.P."/>
            <person name="Lee C.-M."/>
            <person name="Sim J.-S."/>
            <person name="Jeong J.-T."/>
            <person name="Choi B.-S."/>
            <person name="Jung M."/>
            <person name="Ginzburg D."/>
            <person name="Zhao K."/>
            <person name="Won S.Y."/>
            <person name="Oh T.-J."/>
            <person name="Yu Y."/>
            <person name="Kim N.-H."/>
            <person name="Lee O.R."/>
            <person name="Lee T.-H."/>
            <person name="Bashyal P."/>
            <person name="Kim T.-S."/>
            <person name="Lee W.-H."/>
            <person name="Kawkins C."/>
            <person name="Kim C.-K."/>
            <person name="Kim J.S."/>
            <person name="Ahn B.O."/>
            <person name="Rhee S.Y."/>
            <person name="Sohng J.K."/>
        </authorList>
    </citation>
    <scope>NUCLEOTIDE SEQUENCE</scope>
    <source>
        <tissue evidence="1">Leaf</tissue>
    </source>
</reference>
<name>A0A834TJ06_9FABA</name>
<sequence>MGMGMLRGKSRGDMQWYGIDGNSKRVEIMHGKGKPFRLLCDEPASARNA</sequence>
<proteinExistence type="predicted"/>
<keyword evidence="2" id="KW-1185">Reference proteome</keyword>
<comment type="caution">
    <text evidence="1">The sequence shown here is derived from an EMBL/GenBank/DDBJ whole genome shotgun (WGS) entry which is preliminary data.</text>
</comment>
<dbReference type="Proteomes" id="UP000634136">
    <property type="component" value="Unassembled WGS sequence"/>
</dbReference>